<dbReference type="PANTHER" id="PTHR45665">
    <property type="entry name" value="AQUAPORIN-8"/>
    <property type="match status" value="1"/>
</dbReference>
<dbReference type="InterPro" id="IPR023277">
    <property type="entry name" value="Aquaporin_8"/>
</dbReference>
<feature type="transmembrane region" description="Helical" evidence="9">
    <location>
        <begin position="225"/>
        <end position="246"/>
    </location>
</feature>
<keyword evidence="3 8" id="KW-0813">Transport</keyword>
<dbReference type="SUPFAM" id="SSF81338">
    <property type="entry name" value="Aquaporin-like"/>
    <property type="match status" value="1"/>
</dbReference>
<evidence type="ECO:0000313" key="11">
    <source>
        <dbReference type="RefSeq" id="XP_072838622.1"/>
    </source>
</evidence>
<organism evidence="10 11">
    <name type="scientific">Pogona vitticeps</name>
    <name type="common">central bearded dragon</name>
    <dbReference type="NCBI Taxonomy" id="103695"/>
    <lineage>
        <taxon>Eukaryota</taxon>
        <taxon>Metazoa</taxon>
        <taxon>Chordata</taxon>
        <taxon>Craniata</taxon>
        <taxon>Vertebrata</taxon>
        <taxon>Euteleostomi</taxon>
        <taxon>Lepidosauria</taxon>
        <taxon>Squamata</taxon>
        <taxon>Bifurcata</taxon>
        <taxon>Unidentata</taxon>
        <taxon>Episquamata</taxon>
        <taxon>Toxicofera</taxon>
        <taxon>Iguania</taxon>
        <taxon>Acrodonta</taxon>
        <taxon>Agamidae</taxon>
        <taxon>Amphibolurinae</taxon>
        <taxon>Pogona</taxon>
    </lineage>
</organism>
<name>A0ABM5EZN2_9SAUR</name>
<gene>
    <name evidence="11 12" type="primary">AQP8</name>
</gene>
<keyword evidence="10" id="KW-1185">Reference proteome</keyword>
<evidence type="ECO:0000256" key="7">
    <source>
        <dbReference type="ARBA" id="ARBA00023136"/>
    </source>
</evidence>
<evidence type="ECO:0000256" key="3">
    <source>
        <dbReference type="ARBA" id="ARBA00022448"/>
    </source>
</evidence>
<comment type="subcellular location">
    <subcellularLocation>
        <location evidence="1">Endomembrane system</location>
        <topology evidence="1">Multi-pass membrane protein</topology>
    </subcellularLocation>
</comment>
<protein>
    <submittedName>
        <fullName evidence="11 12">Aquaporin-8</fullName>
    </submittedName>
</protein>
<keyword evidence="5" id="KW-0677">Repeat</keyword>
<dbReference type="RefSeq" id="XP_072838623.1">
    <property type="nucleotide sequence ID" value="XM_072982522.1"/>
</dbReference>
<keyword evidence="4 8" id="KW-0812">Transmembrane</keyword>
<reference evidence="11 12" key="1">
    <citation type="submission" date="2025-05" db="UniProtKB">
        <authorList>
            <consortium name="RefSeq"/>
        </authorList>
    </citation>
    <scope>IDENTIFICATION</scope>
</reference>
<keyword evidence="7 9" id="KW-0472">Membrane</keyword>
<evidence type="ECO:0000256" key="8">
    <source>
        <dbReference type="RuleBase" id="RU000477"/>
    </source>
</evidence>
<evidence type="ECO:0000313" key="12">
    <source>
        <dbReference type="RefSeq" id="XP_072838623.1"/>
    </source>
</evidence>
<keyword evidence="6 9" id="KW-1133">Transmembrane helix</keyword>
<feature type="transmembrane region" description="Helical" evidence="9">
    <location>
        <begin position="151"/>
        <end position="174"/>
    </location>
</feature>
<evidence type="ECO:0000256" key="2">
    <source>
        <dbReference type="ARBA" id="ARBA00006175"/>
    </source>
</evidence>
<dbReference type="Pfam" id="PF00230">
    <property type="entry name" value="MIP"/>
    <property type="match status" value="1"/>
</dbReference>
<dbReference type="InterPro" id="IPR000425">
    <property type="entry name" value="MIP"/>
</dbReference>
<feature type="transmembrane region" description="Helical" evidence="9">
    <location>
        <begin position="31"/>
        <end position="54"/>
    </location>
</feature>
<proteinExistence type="inferred from homology"/>
<accession>A0ABM5EZN2</accession>
<dbReference type="InterPro" id="IPR023271">
    <property type="entry name" value="Aquaporin-like"/>
</dbReference>
<feature type="transmembrane region" description="Helical" evidence="9">
    <location>
        <begin position="66"/>
        <end position="88"/>
    </location>
</feature>
<dbReference type="PROSITE" id="PS00221">
    <property type="entry name" value="MIP"/>
    <property type="match status" value="1"/>
</dbReference>
<evidence type="ECO:0000256" key="1">
    <source>
        <dbReference type="ARBA" id="ARBA00004127"/>
    </source>
</evidence>
<evidence type="ECO:0000256" key="5">
    <source>
        <dbReference type="ARBA" id="ARBA00022737"/>
    </source>
</evidence>
<dbReference type="Proteomes" id="UP001652642">
    <property type="component" value="Chromosome 13"/>
</dbReference>
<dbReference type="InterPro" id="IPR034294">
    <property type="entry name" value="Aquaporin_transptr"/>
</dbReference>
<dbReference type="RefSeq" id="XP_072838622.1">
    <property type="nucleotide sequence ID" value="XM_072982521.1"/>
</dbReference>
<dbReference type="PANTHER" id="PTHR45665:SF9">
    <property type="entry name" value="AQUAPORIN-8"/>
    <property type="match status" value="1"/>
</dbReference>
<evidence type="ECO:0000256" key="9">
    <source>
        <dbReference type="SAM" id="Phobius"/>
    </source>
</evidence>
<dbReference type="Gene3D" id="1.20.1080.10">
    <property type="entry name" value="Glycerol uptake facilitator protein"/>
    <property type="match status" value="1"/>
</dbReference>
<evidence type="ECO:0000256" key="6">
    <source>
        <dbReference type="ARBA" id="ARBA00022989"/>
    </source>
</evidence>
<dbReference type="InterPro" id="IPR022357">
    <property type="entry name" value="MIP_CS"/>
</dbReference>
<evidence type="ECO:0000313" key="10">
    <source>
        <dbReference type="Proteomes" id="UP001652642"/>
    </source>
</evidence>
<evidence type="ECO:0000256" key="4">
    <source>
        <dbReference type="ARBA" id="ARBA00022692"/>
    </source>
</evidence>
<comment type="similarity">
    <text evidence="2 8">Belongs to the MIP/aquaporin (TC 1.A.8) family.</text>
</comment>
<sequence length="256" mass="27292">MSVVDFGKMSVQDLELESKPRPSQPNWYEQYLQPCLGELVGSAFFIFIGCASVIENTDGTGRLQPALAHGLALGLTIAVLGNLSGGHYNPAVTLGAWLVGGLNMMLVIPYWVAQLCGGLIGAGLARVMTVWERYENATGAAFTSIVSDDQLPAAVVGEIVMTMFLIMTVCMGAINEKTKSPLAPFCIGFTVTADILAGGAVSGACMNPARAFGPALVANYWDYQWVYWVGPMAGGLLVGALIRVLMGDRKTRLFFK</sequence>
<dbReference type="PRINTS" id="PR00783">
    <property type="entry name" value="MINTRINSICP"/>
</dbReference>
<dbReference type="PRINTS" id="PR02020">
    <property type="entry name" value="AQUAPORIN8"/>
</dbReference>
<dbReference type="GeneID" id="110085050"/>